<dbReference type="InterPro" id="IPR016181">
    <property type="entry name" value="Acyl_CoA_acyltransferase"/>
</dbReference>
<dbReference type="AlphaFoldDB" id="A0A3B0Y2A0"/>
<keyword evidence="2" id="KW-0012">Acyltransferase</keyword>
<dbReference type="SUPFAM" id="SSF55729">
    <property type="entry name" value="Acyl-CoA N-acyltransferases (Nat)"/>
    <property type="match status" value="1"/>
</dbReference>
<evidence type="ECO:0000256" key="1">
    <source>
        <dbReference type="ARBA" id="ARBA00022679"/>
    </source>
</evidence>
<dbReference type="InterPro" id="IPR050680">
    <property type="entry name" value="YpeA/RimI_acetyltransf"/>
</dbReference>
<dbReference type="Gene3D" id="3.40.630.30">
    <property type="match status" value="1"/>
</dbReference>
<dbReference type="GO" id="GO:0016747">
    <property type="term" value="F:acyltransferase activity, transferring groups other than amino-acyl groups"/>
    <property type="evidence" value="ECO:0007669"/>
    <property type="project" value="InterPro"/>
</dbReference>
<reference evidence="4" key="1">
    <citation type="submission" date="2018-06" db="EMBL/GenBank/DDBJ databases">
        <authorList>
            <person name="Zhirakovskaya E."/>
        </authorList>
    </citation>
    <scope>NUCLEOTIDE SEQUENCE</scope>
</reference>
<dbReference type="Pfam" id="PF00583">
    <property type="entry name" value="Acetyltransf_1"/>
    <property type="match status" value="1"/>
</dbReference>
<organism evidence="4">
    <name type="scientific">hydrothermal vent metagenome</name>
    <dbReference type="NCBI Taxonomy" id="652676"/>
    <lineage>
        <taxon>unclassified sequences</taxon>
        <taxon>metagenomes</taxon>
        <taxon>ecological metagenomes</taxon>
    </lineage>
</organism>
<evidence type="ECO:0000313" key="4">
    <source>
        <dbReference type="EMBL" id="VAW71010.1"/>
    </source>
</evidence>
<dbReference type="PANTHER" id="PTHR43420">
    <property type="entry name" value="ACETYLTRANSFERASE"/>
    <property type="match status" value="1"/>
</dbReference>
<protein>
    <submittedName>
        <fullName evidence="4">Histone acetyltransferase HPA2 and related acetyltransferases</fullName>
    </submittedName>
</protein>
<dbReference type="PANTHER" id="PTHR43420:SF44">
    <property type="entry name" value="ACETYLTRANSFERASE YPEA"/>
    <property type="match status" value="1"/>
</dbReference>
<feature type="domain" description="N-acetyltransferase" evidence="3">
    <location>
        <begin position="8"/>
        <end position="161"/>
    </location>
</feature>
<dbReference type="CDD" id="cd04301">
    <property type="entry name" value="NAT_SF"/>
    <property type="match status" value="1"/>
</dbReference>
<proteinExistence type="predicted"/>
<dbReference type="PROSITE" id="PS51186">
    <property type="entry name" value="GNAT"/>
    <property type="match status" value="1"/>
</dbReference>
<accession>A0A3B0Y2A0</accession>
<dbReference type="InterPro" id="IPR000182">
    <property type="entry name" value="GNAT_dom"/>
</dbReference>
<evidence type="ECO:0000259" key="3">
    <source>
        <dbReference type="PROSITE" id="PS51186"/>
    </source>
</evidence>
<keyword evidence="1 4" id="KW-0808">Transferase</keyword>
<evidence type="ECO:0000256" key="2">
    <source>
        <dbReference type="ARBA" id="ARBA00023315"/>
    </source>
</evidence>
<dbReference type="EMBL" id="UOFI01000214">
    <property type="protein sequence ID" value="VAW71010.1"/>
    <property type="molecule type" value="Genomic_DNA"/>
</dbReference>
<sequence>MNVEIIKANYSDVKHGRDIEYLLAAYALDPMGGGRALASEVIDNIVKELAKLSYAFSLIAYVEGEPAALLNGFEAFSTFACKPLINIHDVVVLDAFRGKGISQRMLAKVEEMASSKGCCKITLEVLSNNVAAKAAYLKYGFSDYELGPQAGTALFWQKKIEYT</sequence>
<name>A0A3B0Y2A0_9ZZZZ</name>
<gene>
    <name evidence="4" type="ORF">MNBD_GAMMA09-103</name>
</gene>